<name>A0A6C0Y789_9GAMM</name>
<dbReference type="AlphaFoldDB" id="A0A6C0Y789"/>
<proteinExistence type="predicted"/>
<reference evidence="1 2" key="1">
    <citation type="submission" date="2019-09" db="EMBL/GenBank/DDBJ databases">
        <title>Non-baumannii Acinetobacter spp. carrying blaNDM-1 isolated in China.</title>
        <authorList>
            <person name="Cui C."/>
            <person name="Chen C."/>
            <person name="Sun J."/>
            <person name="Liu Y."/>
        </authorList>
    </citation>
    <scope>NUCLEOTIDE SEQUENCE [LARGE SCALE GENOMIC DNA]</scope>
    <source>
        <strain evidence="1 2">B18</strain>
        <plasmid evidence="2">pb18-3</plasmid>
    </source>
</reference>
<accession>A0A6C0Y789</accession>
<gene>
    <name evidence="1" type="ORF">FSC09_17295</name>
</gene>
<keyword evidence="1" id="KW-0614">Plasmid</keyword>
<dbReference type="Proteomes" id="UP000503440">
    <property type="component" value="Plasmid pB18-3"/>
</dbReference>
<organism evidence="1 2">
    <name type="scientific">Acinetobacter indicus</name>
    <dbReference type="NCBI Taxonomy" id="756892"/>
    <lineage>
        <taxon>Bacteria</taxon>
        <taxon>Pseudomonadati</taxon>
        <taxon>Pseudomonadota</taxon>
        <taxon>Gammaproteobacteria</taxon>
        <taxon>Moraxellales</taxon>
        <taxon>Moraxellaceae</taxon>
        <taxon>Acinetobacter</taxon>
    </lineage>
</organism>
<dbReference type="EMBL" id="CP044458">
    <property type="protein sequence ID" value="QIC72114.1"/>
    <property type="molecule type" value="Genomic_DNA"/>
</dbReference>
<dbReference type="RefSeq" id="WP_163146673.1">
    <property type="nucleotide sequence ID" value="NZ_CP044458.1"/>
</dbReference>
<sequence length="182" mass="20795">MPAQSFFYETSHSNFGIMFQNDAEQYIEVIQDIQAQAKALDESNKDIYRVIAQFSSSEDGIQIFVAPHVRYVELAETVLECFKASGKVYFKNKHNQHRQIRKQGFLSELQKIIHISNGNKKNEVAKTVALIKEHFEKQAAKLDKAVESIALKYNLGVVKHQEYIAGLAHTWIEEQSPEPKAV</sequence>
<geneLocation type="plasmid" evidence="2">
    <name>pb18-3</name>
</geneLocation>
<evidence type="ECO:0000313" key="2">
    <source>
        <dbReference type="Proteomes" id="UP000503440"/>
    </source>
</evidence>
<evidence type="ECO:0000313" key="1">
    <source>
        <dbReference type="EMBL" id="QIC72114.1"/>
    </source>
</evidence>
<protein>
    <submittedName>
        <fullName evidence="1">Uncharacterized protein</fullName>
    </submittedName>
</protein>